<comment type="subcellular location">
    <subcellularLocation>
        <location evidence="1 7">Cell membrane</location>
        <topology evidence="1 7">Multi-pass membrane protein</topology>
    </subcellularLocation>
</comment>
<feature type="transmembrane region" description="Helical" evidence="7">
    <location>
        <begin position="127"/>
        <end position="149"/>
    </location>
</feature>
<evidence type="ECO:0000256" key="3">
    <source>
        <dbReference type="ARBA" id="ARBA00022475"/>
    </source>
</evidence>
<dbReference type="AlphaFoldDB" id="A0AA41QNS8"/>
<feature type="transmembrane region" description="Helical" evidence="7">
    <location>
        <begin position="264"/>
        <end position="285"/>
    </location>
</feature>
<evidence type="ECO:0000256" key="1">
    <source>
        <dbReference type="ARBA" id="ARBA00004651"/>
    </source>
</evidence>
<feature type="domain" description="ABC transmembrane type-1" evidence="8">
    <location>
        <begin position="92"/>
        <end position="285"/>
    </location>
</feature>
<feature type="transmembrane region" description="Helical" evidence="7">
    <location>
        <begin position="91"/>
        <end position="115"/>
    </location>
</feature>
<dbReference type="InterPro" id="IPR000515">
    <property type="entry name" value="MetI-like"/>
</dbReference>
<keyword evidence="4 7" id="KW-0812">Transmembrane</keyword>
<feature type="transmembrane region" description="Helical" evidence="7">
    <location>
        <begin position="30"/>
        <end position="55"/>
    </location>
</feature>
<protein>
    <submittedName>
        <fullName evidence="9">Carbohydrate ABC transporter permease</fullName>
    </submittedName>
</protein>
<feature type="transmembrane region" description="Helical" evidence="7">
    <location>
        <begin position="161"/>
        <end position="179"/>
    </location>
</feature>
<keyword evidence="5 7" id="KW-1133">Transmembrane helix</keyword>
<feature type="transmembrane region" description="Helical" evidence="7">
    <location>
        <begin position="208"/>
        <end position="226"/>
    </location>
</feature>
<dbReference type="RefSeq" id="WP_281736465.1">
    <property type="nucleotide sequence ID" value="NZ_JAKETQ010000002.1"/>
</dbReference>
<keyword evidence="10" id="KW-1185">Reference proteome</keyword>
<dbReference type="PANTHER" id="PTHR43744">
    <property type="entry name" value="ABC TRANSPORTER PERMEASE PROTEIN MG189-RELATED-RELATED"/>
    <property type="match status" value="1"/>
</dbReference>
<evidence type="ECO:0000256" key="6">
    <source>
        <dbReference type="ARBA" id="ARBA00023136"/>
    </source>
</evidence>
<keyword evidence="2 7" id="KW-0813">Transport</keyword>
<keyword evidence="6 7" id="KW-0472">Membrane</keyword>
<proteinExistence type="inferred from homology"/>
<dbReference type="Pfam" id="PF00528">
    <property type="entry name" value="BPD_transp_1"/>
    <property type="match status" value="1"/>
</dbReference>
<reference evidence="9" key="1">
    <citation type="submission" date="2022-03" db="EMBL/GenBank/DDBJ databases">
        <title>The complete genome sequence of a Methyloterrigena soli.</title>
        <authorList>
            <person name="Zi Z."/>
        </authorList>
    </citation>
    <scope>NUCLEOTIDE SEQUENCE</scope>
    <source>
        <strain evidence="9">M48</strain>
    </source>
</reference>
<dbReference type="EMBL" id="JALAZD010000002">
    <property type="protein sequence ID" value="MCI0128235.1"/>
    <property type="molecule type" value="Genomic_DNA"/>
</dbReference>
<dbReference type="PANTHER" id="PTHR43744:SF12">
    <property type="entry name" value="ABC TRANSPORTER PERMEASE PROTEIN MG189-RELATED"/>
    <property type="match status" value="1"/>
</dbReference>
<dbReference type="SUPFAM" id="SSF161098">
    <property type="entry name" value="MetI-like"/>
    <property type="match status" value="1"/>
</dbReference>
<organism evidence="9 10">
    <name type="scientific">Paradevosia shaoguanensis</name>
    <dbReference type="NCBI Taxonomy" id="1335043"/>
    <lineage>
        <taxon>Bacteria</taxon>
        <taxon>Pseudomonadati</taxon>
        <taxon>Pseudomonadota</taxon>
        <taxon>Alphaproteobacteria</taxon>
        <taxon>Hyphomicrobiales</taxon>
        <taxon>Devosiaceae</taxon>
        <taxon>Paradevosia</taxon>
    </lineage>
</organism>
<dbReference type="Gene3D" id="1.10.3720.10">
    <property type="entry name" value="MetI-like"/>
    <property type="match status" value="1"/>
</dbReference>
<dbReference type="GO" id="GO:0055085">
    <property type="term" value="P:transmembrane transport"/>
    <property type="evidence" value="ECO:0007669"/>
    <property type="project" value="InterPro"/>
</dbReference>
<evidence type="ECO:0000313" key="9">
    <source>
        <dbReference type="EMBL" id="MCI0128235.1"/>
    </source>
</evidence>
<evidence type="ECO:0000313" key="10">
    <source>
        <dbReference type="Proteomes" id="UP001156140"/>
    </source>
</evidence>
<dbReference type="PROSITE" id="PS50928">
    <property type="entry name" value="ABC_TM1"/>
    <property type="match status" value="1"/>
</dbReference>
<dbReference type="GO" id="GO:0005886">
    <property type="term" value="C:plasma membrane"/>
    <property type="evidence" value="ECO:0007669"/>
    <property type="project" value="UniProtKB-SubCell"/>
</dbReference>
<dbReference type="InterPro" id="IPR035906">
    <property type="entry name" value="MetI-like_sf"/>
</dbReference>
<evidence type="ECO:0000259" key="8">
    <source>
        <dbReference type="PROSITE" id="PS50928"/>
    </source>
</evidence>
<evidence type="ECO:0000256" key="7">
    <source>
        <dbReference type="RuleBase" id="RU363032"/>
    </source>
</evidence>
<accession>A0AA41QNS8</accession>
<evidence type="ECO:0000256" key="4">
    <source>
        <dbReference type="ARBA" id="ARBA00022692"/>
    </source>
</evidence>
<evidence type="ECO:0000256" key="5">
    <source>
        <dbReference type="ARBA" id="ARBA00022989"/>
    </source>
</evidence>
<evidence type="ECO:0000256" key="2">
    <source>
        <dbReference type="ARBA" id="ARBA00022448"/>
    </source>
</evidence>
<gene>
    <name evidence="9" type="ORF">ML536_15500</name>
</gene>
<dbReference type="Proteomes" id="UP001156140">
    <property type="component" value="Unassembled WGS sequence"/>
</dbReference>
<comment type="similarity">
    <text evidence="7">Belongs to the binding-protein-dependent transport system permease family.</text>
</comment>
<dbReference type="CDD" id="cd06261">
    <property type="entry name" value="TM_PBP2"/>
    <property type="match status" value="1"/>
</dbReference>
<name>A0AA41QNS8_9HYPH</name>
<keyword evidence="3" id="KW-1003">Cell membrane</keyword>
<sequence length="299" mass="32358">MTDLAANPAEIAAADHAQGRVAGERRQVRYLVGAICVAVLAIMLAPIALSFLASIKTPQEASQSPPVYLPSQISFENYLKIFDFQAGLSTYAFNSLAVAGIAILLCLALAVPAGYGLARFSFRGKEVLFLIMLAPLMIPYQALLTPLYMMFAKVGLANSHLGLAIIHTVLQLPFSIYLMRNSFEGIPRELEEAAVMDGSSSFQVLRNIFGPLVVPGMVTVALFTFINSWNEFLAALIFMNKETAFTVPIMLVSVRTGRLGAVDWGALQAGVIISILPCVLVYVLLQKYYVSGFLNGAVK</sequence>
<comment type="caution">
    <text evidence="9">The sequence shown here is derived from an EMBL/GenBank/DDBJ whole genome shotgun (WGS) entry which is preliminary data.</text>
</comment>